<keyword evidence="3" id="KW-1133">Transmembrane helix</keyword>
<proteinExistence type="predicted"/>
<name>A0ABN9TXQ1_9DINO</name>
<comment type="caution">
    <text evidence="4">The sequence shown here is derived from an EMBL/GenBank/DDBJ whole genome shotgun (WGS) entry which is preliminary data.</text>
</comment>
<protein>
    <submittedName>
        <fullName evidence="4">Uncharacterized protein</fullName>
    </submittedName>
</protein>
<keyword evidence="3" id="KW-0812">Transmembrane</keyword>
<reference evidence="4" key="1">
    <citation type="submission" date="2023-10" db="EMBL/GenBank/DDBJ databases">
        <authorList>
            <person name="Chen Y."/>
            <person name="Shah S."/>
            <person name="Dougan E. K."/>
            <person name="Thang M."/>
            <person name="Chan C."/>
        </authorList>
    </citation>
    <scope>NUCLEOTIDE SEQUENCE [LARGE SCALE GENOMIC DNA]</scope>
</reference>
<evidence type="ECO:0000256" key="2">
    <source>
        <dbReference type="SAM" id="MobiDB-lite"/>
    </source>
</evidence>
<feature type="compositionally biased region" description="Polar residues" evidence="2">
    <location>
        <begin position="561"/>
        <end position="589"/>
    </location>
</feature>
<keyword evidence="1" id="KW-0175">Coiled coil</keyword>
<organism evidence="4 5">
    <name type="scientific">Prorocentrum cordatum</name>
    <dbReference type="NCBI Taxonomy" id="2364126"/>
    <lineage>
        <taxon>Eukaryota</taxon>
        <taxon>Sar</taxon>
        <taxon>Alveolata</taxon>
        <taxon>Dinophyceae</taxon>
        <taxon>Prorocentrales</taxon>
        <taxon>Prorocentraceae</taxon>
        <taxon>Prorocentrum</taxon>
    </lineage>
</organism>
<feature type="region of interest" description="Disordered" evidence="2">
    <location>
        <begin position="379"/>
        <end position="423"/>
    </location>
</feature>
<dbReference type="EMBL" id="CAUYUJ010015171">
    <property type="protein sequence ID" value="CAK0850699.1"/>
    <property type="molecule type" value="Genomic_DNA"/>
</dbReference>
<sequence length="821" mass="91227">MTSHRRGPNDTSIEDWCVTLHIPLDSYDQAHRLRLMDHITTAFPDVTIEDWCAALLIPFKGFRNDLRPQYIGQRIHAAAILRAEPQWPDQFDAAFIKQWARQHPEDWERHLRAWLPTSKLHASRADAPVSITAWCVALGIPFDMQLCAAQLHECIEKIVHQVHLLLRIPIWEQPLRFAAVVHWAKRHPDVWPSLLRGVALDPALDARCRAYDIGSADLRRHRRQRANQILADSELYATLPVTADDLDILRTGHYDALLDEVYGTSVAHPRATDSEGIGCRWILDTMTIPVSTDGGPGLRPDYALQPDSDGRIPCMPACLSCRLDLSRNSAAPLRRALANDNLILREPVAFRKNGAKLSPMTFAMFALARMLSRTIIAEKTEKDGRDMEYPSVRPTPNVEPDTAPPPANKHPLPPETADALGRDSGDVNLHCAAADISTGALEADRAACEFAAELELLSSKCATDAPATDVTIDTESLQALAKYLKTDEYRKQLDSALKAVDAAESREPAARTQPKRDQLCNVGSALQSKTSRWQREDKFDGDLEGDRNVVIFEVQGEWSESATTWSSRPSYQEQRQTVTGVPLSQCSTHDGSDEQPDLVPDAQSDEQPDKQPDIQSDHAPDAEDELAEWQRGAADAGRSWHCIEEDDGTPLMPMEVLKAEVREAVDERKAAERAAAEAQARERATLGELRAEALSLHARRLEEEAVALEACAERSCLAAAHEEKQAEAEERVGSELQSESEAIRRRTKALQKTARASQLAARKASEAATRAKDETSRINEQLAATTAECQALTKQTAWYDVFTWVALALCVMLCAMLFRSP</sequence>
<dbReference type="Proteomes" id="UP001189429">
    <property type="component" value="Unassembled WGS sequence"/>
</dbReference>
<feature type="compositionally biased region" description="Basic and acidic residues" evidence="2">
    <location>
        <begin position="607"/>
        <end position="621"/>
    </location>
</feature>
<feature type="compositionally biased region" description="Basic and acidic residues" evidence="2">
    <location>
        <begin position="379"/>
        <end position="388"/>
    </location>
</feature>
<keyword evidence="5" id="KW-1185">Reference proteome</keyword>
<feature type="transmembrane region" description="Helical" evidence="3">
    <location>
        <begin position="797"/>
        <end position="818"/>
    </location>
</feature>
<feature type="compositionally biased region" description="Pro residues" evidence="2">
    <location>
        <begin position="402"/>
        <end position="414"/>
    </location>
</feature>
<accession>A0ABN9TXQ1</accession>
<evidence type="ECO:0000313" key="5">
    <source>
        <dbReference type="Proteomes" id="UP001189429"/>
    </source>
</evidence>
<evidence type="ECO:0000256" key="3">
    <source>
        <dbReference type="SAM" id="Phobius"/>
    </source>
</evidence>
<keyword evidence="3" id="KW-0472">Membrane</keyword>
<gene>
    <name evidence="4" type="ORF">PCOR1329_LOCUS43022</name>
</gene>
<evidence type="ECO:0000313" key="4">
    <source>
        <dbReference type="EMBL" id="CAK0850699.1"/>
    </source>
</evidence>
<feature type="coiled-coil region" evidence="1">
    <location>
        <begin position="654"/>
        <end position="681"/>
    </location>
</feature>
<feature type="region of interest" description="Disordered" evidence="2">
    <location>
        <begin position="561"/>
        <end position="633"/>
    </location>
</feature>
<evidence type="ECO:0000256" key="1">
    <source>
        <dbReference type="SAM" id="Coils"/>
    </source>
</evidence>